<dbReference type="AlphaFoldDB" id="A0A3M7Q9A4"/>
<organism evidence="1 2">
    <name type="scientific">Brachionus plicatilis</name>
    <name type="common">Marine rotifer</name>
    <name type="synonym">Brachionus muelleri</name>
    <dbReference type="NCBI Taxonomy" id="10195"/>
    <lineage>
        <taxon>Eukaryota</taxon>
        <taxon>Metazoa</taxon>
        <taxon>Spiralia</taxon>
        <taxon>Gnathifera</taxon>
        <taxon>Rotifera</taxon>
        <taxon>Eurotatoria</taxon>
        <taxon>Monogononta</taxon>
        <taxon>Pseudotrocha</taxon>
        <taxon>Ploima</taxon>
        <taxon>Brachionidae</taxon>
        <taxon>Brachionus</taxon>
    </lineage>
</organism>
<dbReference type="EMBL" id="REGN01006886">
    <property type="protein sequence ID" value="RNA07980.1"/>
    <property type="molecule type" value="Genomic_DNA"/>
</dbReference>
<evidence type="ECO:0000313" key="2">
    <source>
        <dbReference type="Proteomes" id="UP000276133"/>
    </source>
</evidence>
<evidence type="ECO:0000313" key="1">
    <source>
        <dbReference type="EMBL" id="RNA07980.1"/>
    </source>
</evidence>
<proteinExistence type="predicted"/>
<comment type="caution">
    <text evidence="1">The sequence shown here is derived from an EMBL/GenBank/DDBJ whole genome shotgun (WGS) entry which is preliminary data.</text>
</comment>
<name>A0A3M7Q9A4_BRAPC</name>
<feature type="non-terminal residue" evidence="1">
    <location>
        <position position="72"/>
    </location>
</feature>
<sequence>MNREKFSYKQLVSATDYKGKIVFLDAQEEILAQSHVLFVVRGKQDQYIFSATLDIKEMEPKSQYFQLVPREK</sequence>
<gene>
    <name evidence="1" type="ORF">BpHYR1_029066</name>
</gene>
<dbReference type="Proteomes" id="UP000276133">
    <property type="component" value="Unassembled WGS sequence"/>
</dbReference>
<accession>A0A3M7Q9A4</accession>
<keyword evidence="2" id="KW-1185">Reference proteome</keyword>
<protein>
    <submittedName>
        <fullName evidence="1">Uncharacterized protein</fullName>
    </submittedName>
</protein>
<reference evidence="1 2" key="1">
    <citation type="journal article" date="2018" name="Sci. Rep.">
        <title>Genomic signatures of local adaptation to the degree of environmental predictability in rotifers.</title>
        <authorList>
            <person name="Franch-Gras L."/>
            <person name="Hahn C."/>
            <person name="Garcia-Roger E.M."/>
            <person name="Carmona M.J."/>
            <person name="Serra M."/>
            <person name="Gomez A."/>
        </authorList>
    </citation>
    <scope>NUCLEOTIDE SEQUENCE [LARGE SCALE GENOMIC DNA]</scope>
    <source>
        <strain evidence="1">HYR1</strain>
    </source>
</reference>